<keyword evidence="3" id="KW-1185">Reference proteome</keyword>
<sequence>MRFSLCPLPFCPLPFCPPSTLLPFFPLVFPLRGEVTLFGRSPAYPAVDGAGYLCALLSSCLLLLLLLHLPVVVLFYHSFTILRRGVNMWKDISVVCGGRGSYRWRISPSVILLQSFPQSFPPSIFSSHFQSHFHRHFLRLSSAVSFLVWRGAGMWKGISVPCGGRGRYQSTLMYSS</sequence>
<feature type="transmembrane region" description="Helical" evidence="1">
    <location>
        <begin position="49"/>
        <end position="76"/>
    </location>
</feature>
<dbReference type="Proteomes" id="UP000799444">
    <property type="component" value="Unassembled WGS sequence"/>
</dbReference>
<name>A0A9P4R1F6_9PLEO</name>
<evidence type="ECO:0000313" key="2">
    <source>
        <dbReference type="EMBL" id="KAF2737658.1"/>
    </source>
</evidence>
<protein>
    <submittedName>
        <fullName evidence="2">Uncharacterized protein</fullName>
    </submittedName>
</protein>
<accession>A0A9P4R1F6</accession>
<comment type="caution">
    <text evidence="2">The sequence shown here is derived from an EMBL/GenBank/DDBJ whole genome shotgun (WGS) entry which is preliminary data.</text>
</comment>
<proteinExistence type="predicted"/>
<dbReference type="AlphaFoldDB" id="A0A9P4R1F6"/>
<dbReference type="EMBL" id="ML996114">
    <property type="protein sequence ID" value="KAF2737658.1"/>
    <property type="molecule type" value="Genomic_DNA"/>
</dbReference>
<reference evidence="2" key="1">
    <citation type="journal article" date="2020" name="Stud. Mycol.">
        <title>101 Dothideomycetes genomes: a test case for predicting lifestyles and emergence of pathogens.</title>
        <authorList>
            <person name="Haridas S."/>
            <person name="Albert R."/>
            <person name="Binder M."/>
            <person name="Bloem J."/>
            <person name="Labutti K."/>
            <person name="Salamov A."/>
            <person name="Andreopoulos B."/>
            <person name="Baker S."/>
            <person name="Barry K."/>
            <person name="Bills G."/>
            <person name="Bluhm B."/>
            <person name="Cannon C."/>
            <person name="Castanera R."/>
            <person name="Culley D."/>
            <person name="Daum C."/>
            <person name="Ezra D."/>
            <person name="Gonzalez J."/>
            <person name="Henrissat B."/>
            <person name="Kuo A."/>
            <person name="Liang C."/>
            <person name="Lipzen A."/>
            <person name="Lutzoni F."/>
            <person name="Magnuson J."/>
            <person name="Mondo S."/>
            <person name="Nolan M."/>
            <person name="Ohm R."/>
            <person name="Pangilinan J."/>
            <person name="Park H.-J."/>
            <person name="Ramirez L."/>
            <person name="Alfaro M."/>
            <person name="Sun H."/>
            <person name="Tritt A."/>
            <person name="Yoshinaga Y."/>
            <person name="Zwiers L.-H."/>
            <person name="Turgeon B."/>
            <person name="Goodwin S."/>
            <person name="Spatafora J."/>
            <person name="Crous P."/>
            <person name="Grigoriev I."/>
        </authorList>
    </citation>
    <scope>NUCLEOTIDE SEQUENCE</scope>
    <source>
        <strain evidence="2">CBS 125425</strain>
    </source>
</reference>
<gene>
    <name evidence="2" type="ORF">EJ04DRAFT_94285</name>
</gene>
<evidence type="ECO:0000256" key="1">
    <source>
        <dbReference type="SAM" id="Phobius"/>
    </source>
</evidence>
<evidence type="ECO:0000313" key="3">
    <source>
        <dbReference type="Proteomes" id="UP000799444"/>
    </source>
</evidence>
<organism evidence="2 3">
    <name type="scientific">Polyplosphaeria fusca</name>
    <dbReference type="NCBI Taxonomy" id="682080"/>
    <lineage>
        <taxon>Eukaryota</taxon>
        <taxon>Fungi</taxon>
        <taxon>Dikarya</taxon>
        <taxon>Ascomycota</taxon>
        <taxon>Pezizomycotina</taxon>
        <taxon>Dothideomycetes</taxon>
        <taxon>Pleosporomycetidae</taxon>
        <taxon>Pleosporales</taxon>
        <taxon>Tetraplosphaeriaceae</taxon>
        <taxon>Polyplosphaeria</taxon>
    </lineage>
</organism>
<keyword evidence="1" id="KW-0812">Transmembrane</keyword>
<keyword evidence="1" id="KW-0472">Membrane</keyword>
<keyword evidence="1" id="KW-1133">Transmembrane helix</keyword>